<evidence type="ECO:0000313" key="6">
    <source>
        <dbReference type="Proteomes" id="UP000076131"/>
    </source>
</evidence>
<dbReference type="AlphaFoldDB" id="A0A154QIQ3"/>
<sequence>MNIATHVHNKTGRFAARLLASGFSVWLMGVAFSPTLAATTPNPAVDQSPLIIQKPLPPNIVLMLDDSGSMAWDVMPDWNYLSSTSADALVSSDVNGLYFTPTVTYVPPLKADGSSYPDAAFDSALVNGFNSSSTKVDLSTYDGSSDDSRNGQIRSDIAYSVGAGSGGYGASTCSSYDGTSQRYPGYCYASYNNGSSDFSYSGNYYYYRCSSHQDRYNADGKCYPHSFFTYTKRDSSGNYTRYYVAKTVGDCAAASLAATVCDESAVTRQNVANWFSYYHTRILMAKSGVMNAFSSVDATYRIGFGSIDGGGSGNSNYGNLPASRYSYTDAYNGGTNYIAKVTPFGNGSTSGDQKNALWSWIGAAKASGGTPLRQALDAVGKYYKTAQPWQTLTSGTTEELACRQSYTILTTDGFWNDDPPSSVGNVDNTKAGPVTGPNNQPFTYNPALPYSDNQSDTLADVAMKYWVSDLRPTAVNEVPTSKEDPAFWQHMVTFTLGLGFDPVYASGGATIPVDQVFAWANGDSSQAISGFSWPTPSKDNITNIADLAHAAVNGHGGFASAKTPGEFSDALKKALQRASDRVGTGASLAANSTQLKTGAFAYQANYYTGNWKGDLKAIAVDPNNGTLALTPTWTAASKLPAASNRKIYTYNPSVAPVAAVAFTDPATLSSAEQTALGADTTAQQNMINYLRGDASLEKPKTGGIYRTRETALGDIVNSQPVYVGQPEANQFVGQAFTGSDSFGSYAATTRQGLIFVAANDGMLHAFYTDDIAATTTDAAIAAGTEAYAYLPAAVITSGLSSLSNPDYGSTSVPHQFFNDGELTVADVYFGSAWHTVAVGTTGRGTAKAIYALDVTDPTNITLLWERSAGDGKSGADSIGQMIGKPVIAQTNVAANDTTGDNNWSVLIGNGYNSKNGTAALLQFAIKDGTLSVHATDSATANGLAAPAVWMGDLSVGISTVAYAGDAQGRVWSFGLNTATTRGNTTTYAATPTSTGSKLYTAMDAATGGTAQPITGGMLVGKNPLTQDLWVFFGTGQYLSSTDLTSTATQSWYGLIVKSATSGLAVDGTKNRSNLMQRSIIAETPGTPEVLNADGTVNTAAIAPARAVTAAPSTSDMAGKSGWYIDLLSPTSSTDSTTGNVTYTPNQTAQGERIVTPNQFQGNQLLATTRIPQATDLCNPSGRGWIMAVDPFTGTNPKSSFFDLNGDGLINQPADYIMVNGVAVATSGMGFNSLPNNPIFMGGSMLVSFDNGSATSIKTSGTSGTLQRVSWRELIAQ</sequence>
<organism evidence="5 6">
    <name type="scientific">Rhodanobacter thiooxydans</name>
    <dbReference type="NCBI Taxonomy" id="416169"/>
    <lineage>
        <taxon>Bacteria</taxon>
        <taxon>Pseudomonadati</taxon>
        <taxon>Pseudomonadota</taxon>
        <taxon>Gammaproteobacteria</taxon>
        <taxon>Lysobacterales</taxon>
        <taxon>Rhodanobacteraceae</taxon>
        <taxon>Rhodanobacter</taxon>
    </lineage>
</organism>
<dbReference type="EMBL" id="LVJS01000034">
    <property type="protein sequence ID" value="KZC24054.1"/>
    <property type="molecule type" value="Genomic_DNA"/>
</dbReference>
<evidence type="ECO:0000256" key="3">
    <source>
        <dbReference type="SAM" id="SignalP"/>
    </source>
</evidence>
<accession>A0A154QIQ3</accession>
<dbReference type="Proteomes" id="UP000076131">
    <property type="component" value="Unassembled WGS sequence"/>
</dbReference>
<reference evidence="5 6" key="1">
    <citation type="journal article" date="2016" name="MBio">
        <title>Lateral Gene Transfer in a Heavy Metal-Contaminated-Groundwater Microbial Community.</title>
        <authorList>
            <person name="Hemme C.L."/>
            <person name="Green S.J."/>
            <person name="Rishishwar L."/>
            <person name="Prakash O."/>
            <person name="Pettenato A."/>
            <person name="Chakraborty R."/>
            <person name="Deutschbauer A.M."/>
            <person name="Van Nostrand J.D."/>
            <person name="Wu L."/>
            <person name="He Z."/>
            <person name="Jordan I.K."/>
            <person name="Hazen T.C."/>
            <person name="Arkin A.P."/>
            <person name="Kostka J.E."/>
            <person name="Zhou J."/>
        </authorList>
    </citation>
    <scope>NUCLEOTIDE SEQUENCE [LARGE SCALE GENOMIC DNA]</scope>
    <source>
        <strain evidence="5 6">FW104-T7</strain>
    </source>
</reference>
<dbReference type="InterPro" id="IPR008707">
    <property type="entry name" value="B-propeller_PilY1"/>
</dbReference>
<dbReference type="RefSeq" id="WP_063107680.1">
    <property type="nucleotide sequence ID" value="NZ_LVJS01000034.1"/>
</dbReference>
<dbReference type="GO" id="GO:0046872">
    <property type="term" value="F:metal ion binding"/>
    <property type="evidence" value="ECO:0007669"/>
    <property type="project" value="UniProtKB-KW"/>
</dbReference>
<proteinExistence type="predicted"/>
<evidence type="ECO:0000313" key="5">
    <source>
        <dbReference type="EMBL" id="KZC24054.1"/>
    </source>
</evidence>
<comment type="caution">
    <text evidence="5">The sequence shown here is derived from an EMBL/GenBank/DDBJ whole genome shotgun (WGS) entry which is preliminary data.</text>
</comment>
<dbReference type="Pfam" id="PF05567">
    <property type="entry name" value="T4P_PilY1"/>
    <property type="match status" value="1"/>
</dbReference>
<dbReference type="STRING" id="416169.RHOFW104T7_10615"/>
<keyword evidence="1" id="KW-0479">Metal-binding</keyword>
<evidence type="ECO:0000259" key="4">
    <source>
        <dbReference type="Pfam" id="PF05567"/>
    </source>
</evidence>
<keyword evidence="3" id="KW-0732">Signal</keyword>
<name>A0A154QIQ3_9GAMM</name>
<feature type="domain" description="PilY1 beta-propeller" evidence="4">
    <location>
        <begin position="712"/>
        <end position="1076"/>
    </location>
</feature>
<evidence type="ECO:0000256" key="1">
    <source>
        <dbReference type="ARBA" id="ARBA00022723"/>
    </source>
</evidence>
<protein>
    <submittedName>
        <fullName evidence="5">Pilus assembly protein PilY</fullName>
    </submittedName>
</protein>
<evidence type="ECO:0000256" key="2">
    <source>
        <dbReference type="ARBA" id="ARBA00022837"/>
    </source>
</evidence>
<feature type="chain" id="PRO_5007599941" evidence="3">
    <location>
        <begin position="38"/>
        <end position="1276"/>
    </location>
</feature>
<keyword evidence="6" id="KW-1185">Reference proteome</keyword>
<gene>
    <name evidence="5" type="ORF">RHOFW104T7_10615</name>
</gene>
<feature type="signal peptide" evidence="3">
    <location>
        <begin position="1"/>
        <end position="37"/>
    </location>
</feature>
<keyword evidence="2" id="KW-0106">Calcium</keyword>